<dbReference type="Proteomes" id="UP000032049">
    <property type="component" value="Unassembled WGS sequence"/>
</dbReference>
<dbReference type="AlphaFoldDB" id="A0A0D0GP08"/>
<protein>
    <submittedName>
        <fullName evidence="2">Uncharacterized protein</fullName>
    </submittedName>
</protein>
<dbReference type="OrthoDB" id="770734at2"/>
<feature type="signal peptide" evidence="1">
    <location>
        <begin position="1"/>
        <end position="22"/>
    </location>
</feature>
<keyword evidence="1" id="KW-0732">Signal</keyword>
<evidence type="ECO:0000313" key="3">
    <source>
        <dbReference type="Proteomes" id="UP000032049"/>
    </source>
</evidence>
<dbReference type="RefSeq" id="WP_041883379.1">
    <property type="nucleotide sequence ID" value="NZ_CP157278.1"/>
</dbReference>
<comment type="caution">
    <text evidence="2">The sequence shown here is derived from an EMBL/GenBank/DDBJ whole genome shotgun (WGS) entry which is preliminary data.</text>
</comment>
<evidence type="ECO:0000256" key="1">
    <source>
        <dbReference type="SAM" id="SignalP"/>
    </source>
</evidence>
<organism evidence="2 3">
    <name type="scientific">Pedobacter lusitanus</name>
    <dbReference type="NCBI Taxonomy" id="1503925"/>
    <lineage>
        <taxon>Bacteria</taxon>
        <taxon>Pseudomonadati</taxon>
        <taxon>Bacteroidota</taxon>
        <taxon>Sphingobacteriia</taxon>
        <taxon>Sphingobacteriales</taxon>
        <taxon>Sphingobacteriaceae</taxon>
        <taxon>Pedobacter</taxon>
    </lineage>
</organism>
<dbReference type="EMBL" id="JXRA01000068">
    <property type="protein sequence ID" value="KIO76241.1"/>
    <property type="molecule type" value="Genomic_DNA"/>
</dbReference>
<gene>
    <name evidence="2" type="ORF">TH53_16135</name>
</gene>
<keyword evidence="3" id="KW-1185">Reference proteome</keyword>
<sequence>MKKIIILSLAIALGFSGFTASANDHQTAAVKEKKSPRPTIQGPAAIYLSGGTYTYTYTHSNLIGDFPGDAMWSVSGTPSIQFPADQLQGGATSITFNAADFASGSTGIRTIYLVGSSGDGLFTILASKNITVYN</sequence>
<reference evidence="2 3" key="1">
    <citation type="submission" date="2015-01" db="EMBL/GenBank/DDBJ databases">
        <title>Draft genome sequence of Pedobacter sp. NL19 isolated from sludge of an effluent treatment pond in an abandoned uranium mine.</title>
        <authorList>
            <person name="Santos T."/>
            <person name="Caetano T."/>
            <person name="Covas C."/>
            <person name="Cruz A."/>
            <person name="Mendo S."/>
        </authorList>
    </citation>
    <scope>NUCLEOTIDE SEQUENCE [LARGE SCALE GENOMIC DNA]</scope>
    <source>
        <strain evidence="2 3">NL19</strain>
    </source>
</reference>
<feature type="chain" id="PRO_5002210692" evidence="1">
    <location>
        <begin position="23"/>
        <end position="134"/>
    </location>
</feature>
<proteinExistence type="predicted"/>
<evidence type="ECO:0000313" key="2">
    <source>
        <dbReference type="EMBL" id="KIO76241.1"/>
    </source>
</evidence>
<accession>A0A0D0GP08</accession>
<name>A0A0D0GP08_9SPHI</name>